<dbReference type="PANTHER" id="PTHR22600">
    <property type="entry name" value="BETA-HEXOSAMINIDASE"/>
    <property type="match status" value="1"/>
</dbReference>
<dbReference type="VEuPathDB" id="VectorBase:LLOJ002196"/>
<evidence type="ECO:0000256" key="2">
    <source>
        <dbReference type="ARBA" id="ARBA00006285"/>
    </source>
</evidence>
<feature type="domain" description="Beta-hexosaminidase eukaryotic type N-terminal" evidence="11">
    <location>
        <begin position="76"/>
        <end position="193"/>
    </location>
</feature>
<feature type="active site" description="Proton donor" evidence="8">
    <location>
        <position position="387"/>
    </location>
</feature>
<comment type="catalytic activity">
    <reaction evidence="1">
        <text>Hydrolysis of terminal non-reducing N-acetyl-D-hexosamine residues in N-acetyl-beta-D-hexosaminides.</text>
        <dbReference type="EC" id="3.2.1.52"/>
    </reaction>
</comment>
<feature type="chain" id="PRO_5008405601" description="beta-N-acetylhexosaminidase" evidence="9">
    <location>
        <begin position="25"/>
        <end position="609"/>
    </location>
</feature>
<dbReference type="VEuPathDB" id="VectorBase:LLONM1_001347"/>
<sequence length="609" mass="69897">MLFERNSLLLLGILIISFLSLIQADYWAYKCEQEQRCVRVSKADLNQDTSYTVFQERIYETWKICRLVCGTYGALWPRPTGNTFIGPNLMQFHPNFIRFDFQDIPLVTKDLMVDMTKVFMRNIRHECGANCTLPSETEVLVRIFITSPDTTLSWETVESYSLDISTLGTKVSVDISAATIYGARHGLETLSQLITVQPGPENSHRNGLVITGATRVRDSPVYSHRGFMLDTARNFIPIRQIRKVLDGMAATKLNVFHWHITDSHSFPLETPRVPLMTQHGAYSSTNVYRQTDVRSLVKYARQRGIRVLLELDAPAHAGNGWNWGPQHGLGELAICVNEQPWRNYCIQPPCGQLNPINPNLYHVLRDIYRDVMDVIASEETLHMGGDEVFFPCWNSSTEIRDLLRSRGRNLEAEDFLQLWAEFQASALRIWDEESGRAPSSRDPRKPPPPVILWTSHLTLPETIENYLEKERYIVQAWLKADDPIPEQLIAKGYRLIFSTKDAWYLDHGFWGITTYASWRKVYDNRIPTSLSVLGGETCLWSELVDHNTIETLTWPRTAALGERLWSNPDTNAKQAEGRLNRHRERLVTREIRAEAVTPKWCVQNEGQCS</sequence>
<dbReference type="InterPro" id="IPR029019">
    <property type="entry name" value="HEX_eukaryotic_N"/>
</dbReference>
<dbReference type="InterPro" id="IPR015883">
    <property type="entry name" value="Glyco_hydro_20_cat"/>
</dbReference>
<dbReference type="PRINTS" id="PR00738">
    <property type="entry name" value="GLHYDRLASE20"/>
</dbReference>
<dbReference type="GO" id="GO:0005975">
    <property type="term" value="P:carbohydrate metabolic process"/>
    <property type="evidence" value="ECO:0007669"/>
    <property type="project" value="InterPro"/>
</dbReference>
<evidence type="ECO:0000256" key="3">
    <source>
        <dbReference type="ARBA" id="ARBA00012663"/>
    </source>
</evidence>
<dbReference type="GO" id="GO:0030203">
    <property type="term" value="P:glycosaminoglycan metabolic process"/>
    <property type="evidence" value="ECO:0007669"/>
    <property type="project" value="TreeGrafter"/>
</dbReference>
<protein>
    <recommendedName>
        <fullName evidence="3">beta-N-acetylhexosaminidase</fullName>
        <ecNumber evidence="3">3.2.1.52</ecNumber>
    </recommendedName>
</protein>
<dbReference type="Pfam" id="PF00728">
    <property type="entry name" value="Glyco_hydro_20"/>
    <property type="match status" value="1"/>
</dbReference>
<evidence type="ECO:0000259" key="11">
    <source>
        <dbReference type="Pfam" id="PF14845"/>
    </source>
</evidence>
<dbReference type="CDD" id="cd06562">
    <property type="entry name" value="GH20_HexA_HexB-like"/>
    <property type="match status" value="1"/>
</dbReference>
<dbReference type="GO" id="GO:0016231">
    <property type="term" value="F:beta-N-acetylglucosaminidase activity"/>
    <property type="evidence" value="ECO:0007669"/>
    <property type="project" value="TreeGrafter"/>
</dbReference>
<comment type="similarity">
    <text evidence="2">Belongs to the glycosyl hydrolase 20 family.</text>
</comment>
<dbReference type="Proteomes" id="UP000092461">
    <property type="component" value="Unassembled WGS sequence"/>
</dbReference>
<evidence type="ECO:0000259" key="10">
    <source>
        <dbReference type="Pfam" id="PF00728"/>
    </source>
</evidence>
<dbReference type="PANTHER" id="PTHR22600:SF42">
    <property type="entry name" value="BETA-N-ACETYLHEXOSAMINIDASE"/>
    <property type="match status" value="1"/>
</dbReference>
<dbReference type="EC" id="3.2.1.52" evidence="3"/>
<dbReference type="AlphaFoldDB" id="A0A1B0CCX8"/>
<dbReference type="SUPFAM" id="SSF51445">
    <property type="entry name" value="(Trans)glycosidases"/>
    <property type="match status" value="1"/>
</dbReference>
<reference evidence="12" key="1">
    <citation type="submission" date="2020-05" db="UniProtKB">
        <authorList>
            <consortium name="EnsemblMetazoa"/>
        </authorList>
    </citation>
    <scope>IDENTIFICATION</scope>
    <source>
        <strain evidence="12">Jacobina</strain>
    </source>
</reference>
<keyword evidence="13" id="KW-1185">Reference proteome</keyword>
<evidence type="ECO:0000256" key="6">
    <source>
        <dbReference type="ARBA" id="ARBA00023180"/>
    </source>
</evidence>
<organism evidence="12 13">
    <name type="scientific">Lutzomyia longipalpis</name>
    <name type="common">Sand fly</name>
    <dbReference type="NCBI Taxonomy" id="7200"/>
    <lineage>
        <taxon>Eukaryota</taxon>
        <taxon>Metazoa</taxon>
        <taxon>Ecdysozoa</taxon>
        <taxon>Arthropoda</taxon>
        <taxon>Hexapoda</taxon>
        <taxon>Insecta</taxon>
        <taxon>Pterygota</taxon>
        <taxon>Neoptera</taxon>
        <taxon>Endopterygota</taxon>
        <taxon>Diptera</taxon>
        <taxon>Nematocera</taxon>
        <taxon>Psychodoidea</taxon>
        <taxon>Psychodidae</taxon>
        <taxon>Lutzomyia</taxon>
        <taxon>Lutzomyia</taxon>
    </lineage>
</organism>
<evidence type="ECO:0000256" key="5">
    <source>
        <dbReference type="ARBA" id="ARBA00022801"/>
    </source>
</evidence>
<dbReference type="Gene3D" id="3.30.379.10">
    <property type="entry name" value="Chitobiase/beta-hexosaminidase domain 2-like"/>
    <property type="match status" value="1"/>
</dbReference>
<evidence type="ECO:0000256" key="8">
    <source>
        <dbReference type="PIRSR" id="PIRSR625705-1"/>
    </source>
</evidence>
<keyword evidence="7" id="KW-0326">Glycosidase</keyword>
<dbReference type="InterPro" id="IPR029018">
    <property type="entry name" value="Hex-like_dom2"/>
</dbReference>
<keyword evidence="5" id="KW-0378">Hydrolase</keyword>
<keyword evidence="6" id="KW-0325">Glycoprotein</keyword>
<dbReference type="Pfam" id="PF14845">
    <property type="entry name" value="Glycohydro_20b2"/>
    <property type="match status" value="1"/>
</dbReference>
<evidence type="ECO:0000256" key="9">
    <source>
        <dbReference type="SAM" id="SignalP"/>
    </source>
</evidence>
<feature type="signal peptide" evidence="9">
    <location>
        <begin position="1"/>
        <end position="24"/>
    </location>
</feature>
<accession>A0A1B0CCX8</accession>
<evidence type="ECO:0000256" key="4">
    <source>
        <dbReference type="ARBA" id="ARBA00022729"/>
    </source>
</evidence>
<feature type="domain" description="Glycoside hydrolase family 20 catalytic" evidence="10">
    <location>
        <begin position="222"/>
        <end position="567"/>
    </location>
</feature>
<dbReference type="InterPro" id="IPR025705">
    <property type="entry name" value="Beta_hexosaminidase_sua/sub"/>
</dbReference>
<evidence type="ECO:0000313" key="13">
    <source>
        <dbReference type="Proteomes" id="UP000092461"/>
    </source>
</evidence>
<name>A0A1B0CCX8_LUTLO</name>
<keyword evidence="4 9" id="KW-0732">Signal</keyword>
<dbReference type="SUPFAM" id="SSF55545">
    <property type="entry name" value="beta-N-acetylhexosaminidase-like domain"/>
    <property type="match status" value="1"/>
</dbReference>
<dbReference type="GO" id="GO:0005886">
    <property type="term" value="C:plasma membrane"/>
    <property type="evidence" value="ECO:0007669"/>
    <property type="project" value="TreeGrafter"/>
</dbReference>
<proteinExistence type="inferred from homology"/>
<dbReference type="FunFam" id="3.20.20.80:FF:000063">
    <property type="entry name" value="Beta-hexosaminidase"/>
    <property type="match status" value="1"/>
</dbReference>
<evidence type="ECO:0000256" key="7">
    <source>
        <dbReference type="ARBA" id="ARBA00023295"/>
    </source>
</evidence>
<dbReference type="EnsemblMetazoa" id="LLOJ002196-RA">
    <property type="protein sequence ID" value="LLOJ002196-PA"/>
    <property type="gene ID" value="LLOJ002196"/>
</dbReference>
<dbReference type="Gene3D" id="3.20.20.80">
    <property type="entry name" value="Glycosidases"/>
    <property type="match status" value="1"/>
</dbReference>
<evidence type="ECO:0000256" key="1">
    <source>
        <dbReference type="ARBA" id="ARBA00001231"/>
    </source>
</evidence>
<dbReference type="EMBL" id="AJWK01007208">
    <property type="status" value="NOT_ANNOTATED_CDS"/>
    <property type="molecule type" value="Genomic_DNA"/>
</dbReference>
<dbReference type="InterPro" id="IPR017853">
    <property type="entry name" value="GH"/>
</dbReference>
<evidence type="ECO:0000313" key="12">
    <source>
        <dbReference type="EnsemblMetazoa" id="LLOJ002196-PA"/>
    </source>
</evidence>